<accession>A0A381TWR1</accession>
<dbReference type="EMBL" id="UINC01005306">
    <property type="protein sequence ID" value="SVA20476.1"/>
    <property type="molecule type" value="Genomic_DNA"/>
</dbReference>
<name>A0A381TWR1_9ZZZZ</name>
<proteinExistence type="inferred from homology"/>
<dbReference type="GO" id="GO:0046872">
    <property type="term" value="F:metal ion binding"/>
    <property type="evidence" value="ECO:0007669"/>
    <property type="project" value="UniProtKB-KW"/>
</dbReference>
<dbReference type="AlphaFoldDB" id="A0A381TWR1"/>
<dbReference type="GO" id="GO:0000178">
    <property type="term" value="C:exosome (RNase complex)"/>
    <property type="evidence" value="ECO:0007669"/>
    <property type="project" value="InterPro"/>
</dbReference>
<dbReference type="SUPFAM" id="SSF56731">
    <property type="entry name" value="DNA primase core"/>
    <property type="match status" value="1"/>
</dbReference>
<dbReference type="PROSITE" id="PS50880">
    <property type="entry name" value="TOPRIM"/>
    <property type="match status" value="1"/>
</dbReference>
<dbReference type="NCBIfam" id="NF003108">
    <property type="entry name" value="PRK04031.1-1"/>
    <property type="match status" value="1"/>
</dbReference>
<dbReference type="GO" id="GO:0006269">
    <property type="term" value="P:DNA replication, synthesis of primer"/>
    <property type="evidence" value="ECO:0007669"/>
    <property type="project" value="UniProtKB-KW"/>
</dbReference>
<feature type="domain" description="Toprim" evidence="10">
    <location>
        <begin position="171"/>
        <end position="245"/>
    </location>
</feature>
<evidence type="ECO:0000256" key="4">
    <source>
        <dbReference type="ARBA" id="ARBA00022695"/>
    </source>
</evidence>
<dbReference type="GO" id="GO:0003899">
    <property type="term" value="F:DNA-directed RNA polymerase activity"/>
    <property type="evidence" value="ECO:0007669"/>
    <property type="project" value="InterPro"/>
</dbReference>
<gene>
    <name evidence="11" type="ORF">METZ01_LOCUS73330</name>
</gene>
<dbReference type="InterPro" id="IPR050219">
    <property type="entry name" value="DnaG_primase"/>
</dbReference>
<evidence type="ECO:0000256" key="3">
    <source>
        <dbReference type="ARBA" id="ARBA00022679"/>
    </source>
</evidence>
<protein>
    <recommendedName>
        <fullName evidence="10">Toprim domain-containing protein</fullName>
    </recommendedName>
</protein>
<evidence type="ECO:0000256" key="5">
    <source>
        <dbReference type="ARBA" id="ARBA00022705"/>
    </source>
</evidence>
<feature type="region of interest" description="Disordered" evidence="9">
    <location>
        <begin position="272"/>
        <end position="341"/>
    </location>
</feature>
<dbReference type="GO" id="GO:0000428">
    <property type="term" value="C:DNA-directed RNA polymerase complex"/>
    <property type="evidence" value="ECO:0007669"/>
    <property type="project" value="UniProtKB-KW"/>
</dbReference>
<keyword evidence="2" id="KW-0639">Primosome</keyword>
<evidence type="ECO:0000259" key="10">
    <source>
        <dbReference type="PROSITE" id="PS50880"/>
    </source>
</evidence>
<dbReference type="HAMAP" id="MF_00007">
    <property type="entry name" value="DNA_primase_DnaG_arc"/>
    <property type="match status" value="1"/>
</dbReference>
<evidence type="ECO:0000256" key="8">
    <source>
        <dbReference type="ARBA" id="ARBA00023163"/>
    </source>
</evidence>
<feature type="compositionally biased region" description="Basic and acidic residues" evidence="9">
    <location>
        <begin position="296"/>
        <end position="306"/>
    </location>
</feature>
<evidence type="ECO:0000256" key="9">
    <source>
        <dbReference type="SAM" id="MobiDB-lite"/>
    </source>
</evidence>
<keyword evidence="7" id="KW-0460">Magnesium</keyword>
<evidence type="ECO:0000256" key="6">
    <source>
        <dbReference type="ARBA" id="ARBA00022723"/>
    </source>
</evidence>
<dbReference type="CDD" id="cd01029">
    <property type="entry name" value="TOPRIM_primases"/>
    <property type="match status" value="1"/>
</dbReference>
<dbReference type="GO" id="GO:1990077">
    <property type="term" value="C:primosome complex"/>
    <property type="evidence" value="ECO:0007669"/>
    <property type="project" value="UniProtKB-KW"/>
</dbReference>
<dbReference type="InterPro" id="IPR006171">
    <property type="entry name" value="TOPRIM_dom"/>
</dbReference>
<keyword evidence="5" id="KW-0235">DNA replication</keyword>
<dbReference type="InterPro" id="IPR020607">
    <property type="entry name" value="Primase_DnaG_arc"/>
</dbReference>
<keyword evidence="8" id="KW-0804">Transcription</keyword>
<evidence type="ECO:0000313" key="11">
    <source>
        <dbReference type="EMBL" id="SVA20476.1"/>
    </source>
</evidence>
<keyword evidence="6" id="KW-0479">Metal-binding</keyword>
<dbReference type="Gene3D" id="3.40.1360.10">
    <property type="match status" value="1"/>
</dbReference>
<dbReference type="InterPro" id="IPR034154">
    <property type="entry name" value="TOPRIM_DnaG/twinkle"/>
</dbReference>
<feature type="compositionally biased region" description="Basic and acidic residues" evidence="9">
    <location>
        <begin position="272"/>
        <end position="283"/>
    </location>
</feature>
<dbReference type="GO" id="GO:0008143">
    <property type="term" value="F:poly(A) binding"/>
    <property type="evidence" value="ECO:0007669"/>
    <property type="project" value="InterPro"/>
</dbReference>
<reference evidence="11" key="1">
    <citation type="submission" date="2018-05" db="EMBL/GenBank/DDBJ databases">
        <authorList>
            <person name="Lanie J.A."/>
            <person name="Ng W.-L."/>
            <person name="Kazmierczak K.M."/>
            <person name="Andrzejewski T.M."/>
            <person name="Davidsen T.M."/>
            <person name="Wayne K.J."/>
            <person name="Tettelin H."/>
            <person name="Glass J.I."/>
            <person name="Rusch D."/>
            <person name="Podicherti R."/>
            <person name="Tsui H.-C.T."/>
            <person name="Winkler M.E."/>
        </authorList>
    </citation>
    <scope>NUCLEOTIDE SEQUENCE</scope>
</reference>
<dbReference type="SMART" id="SM00493">
    <property type="entry name" value="TOPRIM"/>
    <property type="match status" value="1"/>
</dbReference>
<organism evidence="11">
    <name type="scientific">marine metagenome</name>
    <dbReference type="NCBI Taxonomy" id="408172"/>
    <lineage>
        <taxon>unclassified sequences</taxon>
        <taxon>metagenomes</taxon>
        <taxon>ecological metagenomes</taxon>
    </lineage>
</organism>
<keyword evidence="4" id="KW-0548">Nucleotidyltransferase</keyword>
<dbReference type="PANTHER" id="PTHR30313:SF2">
    <property type="entry name" value="DNA PRIMASE"/>
    <property type="match status" value="1"/>
</dbReference>
<sequence>MSKDPNSSKYMISATITANGVVDRSDVVGAIFGQTEGLLGDELDLRDLQKSGRMGRIEVDIKSSKGKSKGDITISSSMDQVETSVFAAALETVERVGPCKATLKVTSLEDTRAGKHDQIVERARELLVNIVSESRSTGGDITDSVRQLVQTEEIILFGGKLPAGPNVEQSDAIILVEGRADVLTMLRHGIKNCISVEGTNIPAEIAELSKARTVTAFVDGDRGGEMILRELFQVAEIDFVARAPTNTEVEHLTHKQVMKCLRDKSTTAVFQDKHKWARADGKTKRSRRGGRKSKAKKADGVAKASEKASASEPADVPEPPAEEAAQPEATEAAPEVASSRPTEADALLEHLDALKGSKNARLLADDKVSVELPITKLQEQLQKKGNNGVNALVMDGIITQRLVDLVPDAGISTVVAEKKGPLPRKPVAIKLYTRKDLS</sequence>
<keyword evidence="1" id="KW-0240">DNA-directed RNA polymerase</keyword>
<feature type="compositionally biased region" description="Low complexity" evidence="9">
    <location>
        <begin position="322"/>
        <end position="339"/>
    </location>
</feature>
<dbReference type="Pfam" id="PF13662">
    <property type="entry name" value="Toprim_4"/>
    <property type="match status" value="1"/>
</dbReference>
<dbReference type="GO" id="GO:0005737">
    <property type="term" value="C:cytoplasm"/>
    <property type="evidence" value="ECO:0007669"/>
    <property type="project" value="TreeGrafter"/>
</dbReference>
<keyword evidence="3" id="KW-0808">Transferase</keyword>
<feature type="compositionally biased region" description="Basic residues" evidence="9">
    <location>
        <begin position="284"/>
        <end position="295"/>
    </location>
</feature>
<evidence type="ECO:0000256" key="7">
    <source>
        <dbReference type="ARBA" id="ARBA00022842"/>
    </source>
</evidence>
<dbReference type="PANTHER" id="PTHR30313">
    <property type="entry name" value="DNA PRIMASE"/>
    <property type="match status" value="1"/>
</dbReference>
<evidence type="ECO:0000256" key="1">
    <source>
        <dbReference type="ARBA" id="ARBA00022478"/>
    </source>
</evidence>
<evidence type="ECO:0000256" key="2">
    <source>
        <dbReference type="ARBA" id="ARBA00022515"/>
    </source>
</evidence>